<dbReference type="SUPFAM" id="SSF47384">
    <property type="entry name" value="Homodimeric domain of signal transducing histidine kinase"/>
    <property type="match status" value="1"/>
</dbReference>
<dbReference type="Gene3D" id="3.30.565.10">
    <property type="entry name" value="Histidine kinase-like ATPase, C-terminal domain"/>
    <property type="match status" value="1"/>
</dbReference>
<dbReference type="InterPro" id="IPR003661">
    <property type="entry name" value="HisK_dim/P_dom"/>
</dbReference>
<dbReference type="EMBL" id="UOFI01000089">
    <property type="protein sequence ID" value="VAW67008.1"/>
    <property type="molecule type" value="Genomic_DNA"/>
</dbReference>
<evidence type="ECO:0000259" key="8">
    <source>
        <dbReference type="PROSITE" id="PS50110"/>
    </source>
</evidence>
<gene>
    <name evidence="11" type="ORF">MNBD_GAMMA09-1463</name>
</gene>
<keyword evidence="4" id="KW-0418">Kinase</keyword>
<dbReference type="PROSITE" id="PS50113">
    <property type="entry name" value="PAC"/>
    <property type="match status" value="2"/>
</dbReference>
<dbReference type="Pfam" id="PF17149">
    <property type="entry name" value="CHASE5"/>
    <property type="match status" value="1"/>
</dbReference>
<dbReference type="SUPFAM" id="SSF55874">
    <property type="entry name" value="ATPase domain of HSP90 chaperone/DNA topoisomerase II/histidine kinase"/>
    <property type="match status" value="1"/>
</dbReference>
<feature type="domain" description="PAC" evidence="10">
    <location>
        <begin position="304"/>
        <end position="355"/>
    </location>
</feature>
<dbReference type="PROSITE" id="PS50110">
    <property type="entry name" value="RESPONSE_REGULATORY"/>
    <property type="match status" value="1"/>
</dbReference>
<feature type="transmembrane region" description="Helical" evidence="6">
    <location>
        <begin position="141"/>
        <end position="163"/>
    </location>
</feature>
<dbReference type="Pfam" id="PF13426">
    <property type="entry name" value="PAS_9"/>
    <property type="match status" value="1"/>
</dbReference>
<reference evidence="11" key="1">
    <citation type="submission" date="2018-06" db="EMBL/GenBank/DDBJ databases">
        <authorList>
            <person name="Zhirakovskaya E."/>
        </authorList>
    </citation>
    <scope>NUCLEOTIDE SEQUENCE</scope>
</reference>
<dbReference type="InterPro" id="IPR013656">
    <property type="entry name" value="PAS_4"/>
</dbReference>
<dbReference type="InterPro" id="IPR033414">
    <property type="entry name" value="Sensor_dom"/>
</dbReference>
<evidence type="ECO:0000256" key="1">
    <source>
        <dbReference type="ARBA" id="ARBA00022553"/>
    </source>
</evidence>
<proteinExistence type="predicted"/>
<dbReference type="InterPro" id="IPR004358">
    <property type="entry name" value="Sig_transdc_His_kin-like_C"/>
</dbReference>
<feature type="domain" description="PAC" evidence="10">
    <location>
        <begin position="433"/>
        <end position="485"/>
    </location>
</feature>
<keyword evidence="6" id="KW-0812">Transmembrane</keyword>
<evidence type="ECO:0000256" key="5">
    <source>
        <dbReference type="ARBA" id="ARBA00022840"/>
    </source>
</evidence>
<dbReference type="Gene3D" id="3.40.50.2300">
    <property type="match status" value="1"/>
</dbReference>
<dbReference type="SMART" id="SM00091">
    <property type="entry name" value="PAS"/>
    <property type="match status" value="2"/>
</dbReference>
<evidence type="ECO:0000259" key="7">
    <source>
        <dbReference type="PROSITE" id="PS50109"/>
    </source>
</evidence>
<dbReference type="PANTHER" id="PTHR43065">
    <property type="entry name" value="SENSOR HISTIDINE KINASE"/>
    <property type="match status" value="1"/>
</dbReference>
<dbReference type="InterPro" id="IPR000014">
    <property type="entry name" value="PAS"/>
</dbReference>
<feature type="domain" description="PAS" evidence="9">
    <location>
        <begin position="356"/>
        <end position="409"/>
    </location>
</feature>
<dbReference type="Pfam" id="PF00072">
    <property type="entry name" value="Response_reg"/>
    <property type="match status" value="1"/>
</dbReference>
<dbReference type="CDD" id="cd00130">
    <property type="entry name" value="PAS"/>
    <property type="match status" value="2"/>
</dbReference>
<keyword evidence="6" id="KW-1133">Transmembrane helix</keyword>
<dbReference type="SMART" id="SM00448">
    <property type="entry name" value="REC"/>
    <property type="match status" value="1"/>
</dbReference>
<feature type="domain" description="Response regulatory" evidence="8">
    <location>
        <begin position="741"/>
        <end position="855"/>
    </location>
</feature>
<dbReference type="PROSITE" id="PS50109">
    <property type="entry name" value="HIS_KIN"/>
    <property type="match status" value="1"/>
</dbReference>
<feature type="domain" description="Histidine kinase" evidence="7">
    <location>
        <begin position="498"/>
        <end position="718"/>
    </location>
</feature>
<accession>A0A3B0XFF0</accession>
<dbReference type="PROSITE" id="PS50112">
    <property type="entry name" value="PAS"/>
    <property type="match status" value="2"/>
</dbReference>
<dbReference type="GO" id="GO:0005524">
    <property type="term" value="F:ATP binding"/>
    <property type="evidence" value="ECO:0007669"/>
    <property type="project" value="UniProtKB-KW"/>
</dbReference>
<dbReference type="CDD" id="cd00082">
    <property type="entry name" value="HisKA"/>
    <property type="match status" value="1"/>
</dbReference>
<dbReference type="InterPro" id="IPR001789">
    <property type="entry name" value="Sig_transdc_resp-reg_receiver"/>
</dbReference>
<keyword evidence="6" id="KW-0472">Membrane</keyword>
<dbReference type="AlphaFoldDB" id="A0A3B0XFF0"/>
<dbReference type="Gene3D" id="3.30.450.20">
    <property type="entry name" value="PAS domain"/>
    <property type="match status" value="2"/>
</dbReference>
<evidence type="ECO:0000256" key="3">
    <source>
        <dbReference type="ARBA" id="ARBA00022741"/>
    </source>
</evidence>
<dbReference type="Pfam" id="PF02518">
    <property type="entry name" value="HATPase_c"/>
    <property type="match status" value="1"/>
</dbReference>
<dbReference type="InterPro" id="IPR003594">
    <property type="entry name" value="HATPase_dom"/>
</dbReference>
<dbReference type="InterPro" id="IPR036890">
    <property type="entry name" value="HATPase_C_sf"/>
</dbReference>
<name>A0A3B0XFF0_9ZZZZ</name>
<dbReference type="CDD" id="cd00156">
    <property type="entry name" value="REC"/>
    <property type="match status" value="1"/>
</dbReference>
<evidence type="ECO:0000259" key="10">
    <source>
        <dbReference type="PROSITE" id="PS50113"/>
    </source>
</evidence>
<evidence type="ECO:0000256" key="6">
    <source>
        <dbReference type="SAM" id="Phobius"/>
    </source>
</evidence>
<dbReference type="SUPFAM" id="SSF55785">
    <property type="entry name" value="PYP-like sensor domain (PAS domain)"/>
    <property type="match status" value="2"/>
</dbReference>
<dbReference type="PRINTS" id="PR00344">
    <property type="entry name" value="BCTRLSENSOR"/>
</dbReference>
<dbReference type="SMART" id="SM00388">
    <property type="entry name" value="HisKA"/>
    <property type="match status" value="1"/>
</dbReference>
<dbReference type="SMART" id="SM00387">
    <property type="entry name" value="HATPase_c"/>
    <property type="match status" value="1"/>
</dbReference>
<dbReference type="InterPro" id="IPR011006">
    <property type="entry name" value="CheY-like_superfamily"/>
</dbReference>
<sequence>MKSYIAKKLILYTVLFSSVITLIITAIQLYTEFQYDVKGIYQKLEQIKISYQQSITQSVWVSDREQLQTILDGITELPDIVYAGVIIKNYNDISSGAAPQGENIEFNIDLRYEYNHQDLLIGQFVVVASLADVYSRLLNRLWIILLSNAFKTSLVAAFIYYLFSRLVTRHLSRISEFSENHNSLSSDKVLTLDRKQGKHDELDSVVEKINDMHTWLHEQIAEINHQKKYLSQTLNSIGDAVITTDEEGNVTRLNPVAEKLTGWTSDEALSLPLKTIFPIVNASTRDPVENPVEKVLATGETVYLSNHTTLISKGGKEYQIADSAAPILDGTQILGMVLVFNDVTEQYRMREKLVSKELEQREILQSMVDAVITIDENGTVCTFNHSAENVFGYSVDEVLGKNINCLMPEPYASEHDDYLRNYTLTGKKYVIGKGRDVKGLRKNNETFPMHLLVAELPTDTEGKRRFIGSCIDLTELREHEDQIRRSQKMDALGKLTGGIAHDYNNMLGVVLGYSELLKDMLEQPKHLDYVSKIIHAGERGARLTKKLLAFSRNRSSDVKKININILLREARHMLEKTLTARIQLDLKLEKDLFAVCLDESELEDAVLNICINAMHAIEGNGRLTIETENIQVTPANAGELEVEEGFYARLSITDTGSGMDEATREKIFDPFFTTKGEKGTGLGLSQVYGFMNRCGGAIKVESELQQGTCFILYFPQCQGGESVNKNQTEDPADTILKGKESILVVDDEPALLDLTREILSQHNYRVFSAKNAEQALAILAKEHIDLLMLDIIMPDMSGCALARIVQEKYPEVKVQLVSGFPGEEHSEQSDLNLSENLLYKPYNAHSLLIAIRGLLQ</sequence>
<dbReference type="GO" id="GO:0000155">
    <property type="term" value="F:phosphorelay sensor kinase activity"/>
    <property type="evidence" value="ECO:0007669"/>
    <property type="project" value="InterPro"/>
</dbReference>
<dbReference type="SUPFAM" id="SSF52172">
    <property type="entry name" value="CheY-like"/>
    <property type="match status" value="1"/>
</dbReference>
<dbReference type="InterPro" id="IPR035965">
    <property type="entry name" value="PAS-like_dom_sf"/>
</dbReference>
<evidence type="ECO:0000313" key="11">
    <source>
        <dbReference type="EMBL" id="VAW67008.1"/>
    </source>
</evidence>
<dbReference type="FunFam" id="3.30.450.20:FF:000060">
    <property type="entry name" value="Sensor protein FixL"/>
    <property type="match status" value="1"/>
</dbReference>
<dbReference type="InterPro" id="IPR005467">
    <property type="entry name" value="His_kinase_dom"/>
</dbReference>
<dbReference type="NCBIfam" id="TIGR00229">
    <property type="entry name" value="sensory_box"/>
    <property type="match status" value="2"/>
</dbReference>
<protein>
    <submittedName>
        <fullName evidence="11">Diguanylate cyclase/phosphodiesterase (GGDEF &amp; EAL domains) with PAS/PAC sensor(S)</fullName>
    </submittedName>
</protein>
<keyword evidence="2" id="KW-0808">Transferase</keyword>
<dbReference type="Pfam" id="PF00512">
    <property type="entry name" value="HisKA"/>
    <property type="match status" value="1"/>
</dbReference>
<feature type="transmembrane region" description="Helical" evidence="6">
    <location>
        <begin position="9"/>
        <end position="30"/>
    </location>
</feature>
<dbReference type="Pfam" id="PF08448">
    <property type="entry name" value="PAS_4"/>
    <property type="match status" value="1"/>
</dbReference>
<evidence type="ECO:0000256" key="4">
    <source>
        <dbReference type="ARBA" id="ARBA00022777"/>
    </source>
</evidence>
<keyword evidence="1" id="KW-0597">Phosphoprotein</keyword>
<dbReference type="InterPro" id="IPR036097">
    <property type="entry name" value="HisK_dim/P_sf"/>
</dbReference>
<keyword evidence="3" id="KW-0547">Nucleotide-binding</keyword>
<organism evidence="11">
    <name type="scientific">hydrothermal vent metagenome</name>
    <dbReference type="NCBI Taxonomy" id="652676"/>
    <lineage>
        <taxon>unclassified sequences</taxon>
        <taxon>metagenomes</taxon>
        <taxon>ecological metagenomes</taxon>
    </lineage>
</organism>
<dbReference type="PANTHER" id="PTHR43065:SF42">
    <property type="entry name" value="TWO-COMPONENT SENSOR PPRA"/>
    <property type="match status" value="1"/>
</dbReference>
<evidence type="ECO:0000256" key="2">
    <source>
        <dbReference type="ARBA" id="ARBA00022679"/>
    </source>
</evidence>
<dbReference type="Gene3D" id="1.10.287.130">
    <property type="match status" value="1"/>
</dbReference>
<dbReference type="InterPro" id="IPR000700">
    <property type="entry name" value="PAS-assoc_C"/>
</dbReference>
<evidence type="ECO:0000259" key="9">
    <source>
        <dbReference type="PROSITE" id="PS50112"/>
    </source>
</evidence>
<keyword evidence="5" id="KW-0067">ATP-binding</keyword>
<feature type="domain" description="PAS" evidence="9">
    <location>
        <begin position="226"/>
        <end position="299"/>
    </location>
</feature>